<reference evidence="4" key="1">
    <citation type="submission" date="2017-02" db="UniProtKB">
        <authorList>
            <consortium name="WormBaseParasite"/>
        </authorList>
    </citation>
    <scope>IDENTIFICATION</scope>
</reference>
<sequence length="680" mass="75840">MDGGGRYSRSWKCQVSVGELYRWILSKLSDKDIKRALHKYRDLMPRQSDWNRKLTQATNIPELGFRYLYRCGQIDETNHRTMQKMLKYIDRQDVLPYFDTILYNTNNANCSIEELQKSLLDRVDVFLKSSTALTEDEVHPDLPYDVHQCQPPADRRLTRSLSKRKASEGPLQCVTVAKRPRRSSISLLSTSSGEIPTSSSNPSSLDSSLMHDLVNSCCCQVHSAIMACTLAGPSMQTILNASLVSMLAFLHFTLSQAFGSANQPNTFSIAPASPYIIPGPTSNTTPSLASNSTAVLHAPGALSHSRLLAAMPHLVSMIRLHMSSFAYPLRIPQGFRPGLESPYPQLPLHYPTLAVPQNSDFLQRRILLTGGVGITASANDSCIHYYCRIRLRIKIDIGASREALSLIHVDRPEPFTRQVDMFLQASNLLRSRCPSEYICSLRFNRLHHLEAFWHDYATGVLRRIIMANLLSPETHSLVGLGSWALGDENLASRSTTDATERPSGREDARLLSSRHSRRGRTSRSRSSSSRPSEAEMRDSAVPASILPPSAPHQHAPLESLRRALLSVRRYLFHLSIVEPQSVSPLQQPVPHHQDVPPPPPHLHHQQPVPPASDFDLFLFVSRREYENSRLLLMRNERTIPSLCRLVAASHFMPTSSAAVTAATVPVSSLSGRTPQGHSSL</sequence>
<feature type="region of interest" description="Disordered" evidence="1">
    <location>
        <begin position="492"/>
        <end position="553"/>
    </location>
</feature>
<dbReference type="Proteomes" id="UP000282613">
    <property type="component" value="Unassembled WGS sequence"/>
</dbReference>
<organism evidence="4">
    <name type="scientific">Taenia asiatica</name>
    <name type="common">Asian tapeworm</name>
    <dbReference type="NCBI Taxonomy" id="60517"/>
    <lineage>
        <taxon>Eukaryota</taxon>
        <taxon>Metazoa</taxon>
        <taxon>Spiralia</taxon>
        <taxon>Lophotrochozoa</taxon>
        <taxon>Platyhelminthes</taxon>
        <taxon>Cestoda</taxon>
        <taxon>Eucestoda</taxon>
        <taxon>Cyclophyllidea</taxon>
        <taxon>Taeniidae</taxon>
        <taxon>Taenia</taxon>
    </lineage>
</organism>
<dbReference type="WBParaSite" id="TASK_0000831701-mRNA-1">
    <property type="protein sequence ID" value="TASK_0000831701-mRNA-1"/>
    <property type="gene ID" value="TASK_0000831701"/>
</dbReference>
<dbReference type="OrthoDB" id="6248116at2759"/>
<dbReference type="EMBL" id="UYRS01018773">
    <property type="protein sequence ID" value="VDK40019.1"/>
    <property type="molecule type" value="Genomic_DNA"/>
</dbReference>
<evidence type="ECO:0000313" key="3">
    <source>
        <dbReference type="Proteomes" id="UP000282613"/>
    </source>
</evidence>
<name>A0A0R3WC96_TAEAS</name>
<evidence type="ECO:0000256" key="1">
    <source>
        <dbReference type="SAM" id="MobiDB-lite"/>
    </source>
</evidence>
<evidence type="ECO:0000313" key="4">
    <source>
        <dbReference type="WBParaSite" id="TASK_0000831701-mRNA-1"/>
    </source>
</evidence>
<dbReference type="GO" id="GO:0005730">
    <property type="term" value="C:nucleolus"/>
    <property type="evidence" value="ECO:0007669"/>
    <property type="project" value="TreeGrafter"/>
</dbReference>
<feature type="region of interest" description="Disordered" evidence="1">
    <location>
        <begin position="584"/>
        <end position="606"/>
    </location>
</feature>
<dbReference type="GO" id="GO:0003677">
    <property type="term" value="F:DNA binding"/>
    <property type="evidence" value="ECO:0007669"/>
    <property type="project" value="TreeGrafter"/>
</dbReference>
<dbReference type="InterPro" id="IPR038856">
    <property type="entry name" value="DEDD/DEDD2"/>
</dbReference>
<gene>
    <name evidence="2" type="ORF">TASK_LOCUS8318</name>
</gene>
<protein>
    <submittedName>
        <fullName evidence="2 4">Uncharacterized protein</fullName>
    </submittedName>
</protein>
<dbReference type="STRING" id="60517.A0A0R3WC96"/>
<keyword evidence="3" id="KW-1185">Reference proteome</keyword>
<accession>A0A0R3WC96</accession>
<reference evidence="2 3" key="2">
    <citation type="submission" date="2018-11" db="EMBL/GenBank/DDBJ databases">
        <authorList>
            <consortium name="Pathogen Informatics"/>
        </authorList>
    </citation>
    <scope>NUCLEOTIDE SEQUENCE [LARGE SCALE GENOMIC DNA]</scope>
</reference>
<dbReference type="AlphaFoldDB" id="A0A0R3WC96"/>
<feature type="compositionally biased region" description="Basic residues" evidence="1">
    <location>
        <begin position="512"/>
        <end position="523"/>
    </location>
</feature>
<dbReference type="PANTHER" id="PTHR15205">
    <property type="entry name" value="DEATH EFFECTOR DOMAIN-CONTAINING PROTEIN"/>
    <property type="match status" value="1"/>
</dbReference>
<dbReference type="PANTHER" id="PTHR15205:SF0">
    <property type="entry name" value="DED DOMAIN-CONTAINING PROTEIN"/>
    <property type="match status" value="1"/>
</dbReference>
<proteinExistence type="predicted"/>
<evidence type="ECO:0000313" key="2">
    <source>
        <dbReference type="EMBL" id="VDK40019.1"/>
    </source>
</evidence>
<dbReference type="GO" id="GO:0008625">
    <property type="term" value="P:extrinsic apoptotic signaling pathway via death domain receptors"/>
    <property type="evidence" value="ECO:0007669"/>
    <property type="project" value="TreeGrafter"/>
</dbReference>
<feature type="compositionally biased region" description="Basic and acidic residues" evidence="1">
    <location>
        <begin position="498"/>
        <end position="509"/>
    </location>
</feature>